<dbReference type="Proteomes" id="UP001050691">
    <property type="component" value="Unassembled WGS sequence"/>
</dbReference>
<feature type="signal peptide" evidence="1">
    <location>
        <begin position="1"/>
        <end position="19"/>
    </location>
</feature>
<evidence type="ECO:0000313" key="4">
    <source>
        <dbReference type="Proteomes" id="UP001050691"/>
    </source>
</evidence>
<dbReference type="GO" id="GO:0005634">
    <property type="term" value="C:nucleus"/>
    <property type="evidence" value="ECO:0007669"/>
    <property type="project" value="TreeGrafter"/>
</dbReference>
<feature type="chain" id="PRO_5043641065" description="SET domain-containing protein" evidence="1">
    <location>
        <begin position="20"/>
        <end position="661"/>
    </location>
</feature>
<sequence length="661" mass="72510">MRISTAALSAVVLAASTLAQDFTIQLSLDSETGVVLGQPMISPTTPFENVAIAFGVQHCGDSPCSPDDNDEILGQIVKTSLFNPTVNASEPFSPPSQSFTLDITGEPGSASLHATALILVGSLYKYTYTPEVLEFSSILIPPLPVKAVSVEHEEEPSESNANTKIPQIVASQVGLYPDLPTSLSIRRQDALKGRGLWSNITFHRDWKLHKHECSAITRWITTASPDGSPPPEAIRALGRILYARKAFVDDQHWWKEIEALQSHRSSLPPSATESYTHLAHALVRYLNVLSPTELEPYGLHSAGDIVDLISRFTTNAFTLTSPLLLPLGTCLSPVTSFLNHSCQPNAVVVFPKAHSRKTTLSEPILNVVALRDIPPNEEVLISYVDTTFSTPQRQQILKETYNFTCTCPLCSKSTTDLDQHEVVFCPKDCGGRCNAPFLSSQHVNLTWRCSSCNTAYSHDAVIKVDDKRRLGQEALDKVSKLQQSDPIQALKITTNIIPLLINDLPPSAHPLLNILRIHQVLLIDKLSSVEEGNSSQVIDDVIRTAGRVVVGLTAILEEGHPILGIALAELGKLLAVDEPPEPSDAFNFPPRGPARLALALETLKRAFKSLRIGFGEENEGGEVGVQIREEIVQLEKELQAWQQGIRNLWEDTVLQRKYEAK</sequence>
<evidence type="ECO:0000259" key="2">
    <source>
        <dbReference type="PROSITE" id="PS50280"/>
    </source>
</evidence>
<evidence type="ECO:0000256" key="1">
    <source>
        <dbReference type="SAM" id="SignalP"/>
    </source>
</evidence>
<gene>
    <name evidence="3" type="ORF">Clacol_002000</name>
</gene>
<dbReference type="AlphaFoldDB" id="A0AAV5A7B0"/>
<proteinExistence type="predicted"/>
<dbReference type="PROSITE" id="PS50280">
    <property type="entry name" value="SET"/>
    <property type="match status" value="1"/>
</dbReference>
<organism evidence="3 4">
    <name type="scientific">Clathrus columnatus</name>
    <dbReference type="NCBI Taxonomy" id="1419009"/>
    <lineage>
        <taxon>Eukaryota</taxon>
        <taxon>Fungi</taxon>
        <taxon>Dikarya</taxon>
        <taxon>Basidiomycota</taxon>
        <taxon>Agaricomycotina</taxon>
        <taxon>Agaricomycetes</taxon>
        <taxon>Phallomycetidae</taxon>
        <taxon>Phallales</taxon>
        <taxon>Clathraceae</taxon>
        <taxon>Clathrus</taxon>
    </lineage>
</organism>
<dbReference type="Pfam" id="PF00856">
    <property type="entry name" value="SET"/>
    <property type="match status" value="1"/>
</dbReference>
<feature type="domain" description="SET" evidence="2">
    <location>
        <begin position="181"/>
        <end position="384"/>
    </location>
</feature>
<dbReference type="Gene3D" id="2.170.270.10">
    <property type="entry name" value="SET domain"/>
    <property type="match status" value="1"/>
</dbReference>
<comment type="caution">
    <text evidence="3">The sequence shown here is derived from an EMBL/GenBank/DDBJ whole genome shotgun (WGS) entry which is preliminary data.</text>
</comment>
<dbReference type="InterPro" id="IPR046341">
    <property type="entry name" value="SET_dom_sf"/>
</dbReference>
<dbReference type="InterPro" id="IPR011990">
    <property type="entry name" value="TPR-like_helical_dom_sf"/>
</dbReference>
<dbReference type="InterPro" id="IPR050869">
    <property type="entry name" value="H3K4_H4K5_MeTrfase"/>
</dbReference>
<dbReference type="Gene3D" id="1.25.40.10">
    <property type="entry name" value="Tetratricopeptide repeat domain"/>
    <property type="match status" value="1"/>
</dbReference>
<protein>
    <recommendedName>
        <fullName evidence="2">SET domain-containing protein</fullName>
    </recommendedName>
</protein>
<dbReference type="PANTHER" id="PTHR12197:SF251">
    <property type="entry name" value="EG:BACR7C10.4 PROTEIN"/>
    <property type="match status" value="1"/>
</dbReference>
<dbReference type="EMBL" id="BPWL01000002">
    <property type="protein sequence ID" value="GJJ07795.1"/>
    <property type="molecule type" value="Genomic_DNA"/>
</dbReference>
<accession>A0AAV5A7B0</accession>
<dbReference type="PANTHER" id="PTHR12197">
    <property type="entry name" value="HISTONE-LYSINE N-METHYLTRANSFERASE SMYD"/>
    <property type="match status" value="1"/>
</dbReference>
<name>A0AAV5A7B0_9AGAM</name>
<dbReference type="InterPro" id="IPR001214">
    <property type="entry name" value="SET_dom"/>
</dbReference>
<keyword evidence="4" id="KW-1185">Reference proteome</keyword>
<dbReference type="SUPFAM" id="SSF82199">
    <property type="entry name" value="SET domain"/>
    <property type="match status" value="1"/>
</dbReference>
<evidence type="ECO:0000313" key="3">
    <source>
        <dbReference type="EMBL" id="GJJ07795.1"/>
    </source>
</evidence>
<keyword evidence="1" id="KW-0732">Signal</keyword>
<reference evidence="3" key="1">
    <citation type="submission" date="2021-10" db="EMBL/GenBank/DDBJ databases">
        <title>De novo Genome Assembly of Clathrus columnatus (Basidiomycota, Fungi) Using Illumina and Nanopore Sequence Data.</title>
        <authorList>
            <person name="Ogiso-Tanaka E."/>
            <person name="Itagaki H."/>
            <person name="Hosoya T."/>
            <person name="Hosaka K."/>
        </authorList>
    </citation>
    <scope>NUCLEOTIDE SEQUENCE</scope>
    <source>
        <strain evidence="3">MO-923</strain>
    </source>
</reference>